<organism evidence="3 4">
    <name type="scientific">Lysinibacillus fusiformis</name>
    <dbReference type="NCBI Taxonomy" id="28031"/>
    <lineage>
        <taxon>Bacteria</taxon>
        <taxon>Bacillati</taxon>
        <taxon>Bacillota</taxon>
        <taxon>Bacilli</taxon>
        <taxon>Bacillales</taxon>
        <taxon>Bacillaceae</taxon>
        <taxon>Lysinibacillus</taxon>
    </lineage>
</organism>
<evidence type="ECO:0008006" key="5">
    <source>
        <dbReference type="Google" id="ProtNLM"/>
    </source>
</evidence>
<feature type="region of interest" description="Disordered" evidence="2">
    <location>
        <begin position="1"/>
        <end position="34"/>
    </location>
</feature>
<proteinExistence type="predicted"/>
<dbReference type="Proteomes" id="UP000199410">
    <property type="component" value="Unassembled WGS sequence"/>
</dbReference>
<name>A0A1H9RY37_9BACI</name>
<evidence type="ECO:0000256" key="1">
    <source>
        <dbReference type="SAM" id="Coils"/>
    </source>
</evidence>
<gene>
    <name evidence="3" type="ORF">SAMN02787113_04569</name>
</gene>
<keyword evidence="1" id="KW-0175">Coiled coil</keyword>
<evidence type="ECO:0000256" key="2">
    <source>
        <dbReference type="SAM" id="MobiDB-lite"/>
    </source>
</evidence>
<reference evidence="3 4" key="1">
    <citation type="submission" date="2016-10" db="EMBL/GenBank/DDBJ databases">
        <authorList>
            <person name="Varghese N."/>
            <person name="Submissions S."/>
        </authorList>
    </citation>
    <scope>NUCLEOTIDE SEQUENCE [LARGE SCALE GENOMIC DNA]</scope>
    <source>
        <strain evidence="3 4">TC-13</strain>
    </source>
</reference>
<accession>A0A1H9RY37</accession>
<protein>
    <recommendedName>
        <fullName evidence="5">Terminase</fullName>
    </recommendedName>
</protein>
<comment type="caution">
    <text evidence="3">The sequence shown here is derived from an EMBL/GenBank/DDBJ whole genome shotgun (WGS) entry which is preliminary data.</text>
</comment>
<sequence length="201" mass="22903">MKGNVTKSNGNVTKRSRGAPVGNNNAKGYGAPKQNKNAVTHGFFQKFLPEVTLEIMEAMNERSPADLIWDQIQIQYAAIIRAQRIMHVTDKGEMIKELKKAKYEYYPRSKEEGGGVEQATIEEEYNLQFAGERQAQLLTAQSRAVGELRSSIRQFVERADQDDELRIKLEQMQLNIDKTKAEMEKLDEKGEGPMEIVIKRK</sequence>
<feature type="coiled-coil region" evidence="1">
    <location>
        <begin position="162"/>
        <end position="189"/>
    </location>
</feature>
<dbReference type="EMBL" id="FOEL01000025">
    <property type="protein sequence ID" value="SER77710.1"/>
    <property type="molecule type" value="Genomic_DNA"/>
</dbReference>
<evidence type="ECO:0000313" key="3">
    <source>
        <dbReference type="EMBL" id="SER77710.1"/>
    </source>
</evidence>
<dbReference type="AlphaFoldDB" id="A0A1H9RY37"/>
<dbReference type="NCBIfam" id="NF040601">
    <property type="entry name" value="TerS_not_xtmA"/>
    <property type="match status" value="1"/>
</dbReference>
<evidence type="ECO:0000313" key="4">
    <source>
        <dbReference type="Proteomes" id="UP000199410"/>
    </source>
</evidence>
<feature type="compositionally biased region" description="Polar residues" evidence="2">
    <location>
        <begin position="1"/>
        <end position="13"/>
    </location>
</feature>